<keyword evidence="3" id="KW-1185">Reference proteome</keyword>
<dbReference type="Pfam" id="PF08373">
    <property type="entry name" value="RAP"/>
    <property type="match status" value="1"/>
</dbReference>
<reference evidence="2 3" key="1">
    <citation type="submission" date="2020-04" db="EMBL/GenBank/DDBJ databases">
        <title>Perkinsus chesapeaki whole genome sequence.</title>
        <authorList>
            <person name="Bogema D.R."/>
        </authorList>
    </citation>
    <scope>NUCLEOTIDE SEQUENCE [LARGE SCALE GENOMIC DNA]</scope>
    <source>
        <strain evidence="2">ATCC PRA-425</strain>
    </source>
</reference>
<dbReference type="EMBL" id="JAAPAO010000014">
    <property type="protein sequence ID" value="KAF4677425.1"/>
    <property type="molecule type" value="Genomic_DNA"/>
</dbReference>
<dbReference type="AlphaFoldDB" id="A0A7J6N0P4"/>
<evidence type="ECO:0000313" key="2">
    <source>
        <dbReference type="EMBL" id="KAF4677425.1"/>
    </source>
</evidence>
<gene>
    <name evidence="2" type="ORF">FOL47_001637</name>
</gene>
<evidence type="ECO:0000313" key="3">
    <source>
        <dbReference type="Proteomes" id="UP000591131"/>
    </source>
</evidence>
<sequence length="818" mass="89117">MYRPLVASLSSKPVTVLASAPSRLLSTTAVAGSRRSPMSFVEGYEYTVQKELVKALKRGTDESLTSARGFCMTLTDVLTLRPANMKLARELLLLLSESKHFVEGHRDVVDLLADTLRPRLTEETISRVQGRALGQMAASIGKLNLPWSEEVTLIARHCTERIGLEMMSATAVVSLASGMSKCDGKLEGFAEALALDWSRRLNGDDGSLKPALHVLFFRSLAHLSAGQPSTVALMHEFNRVADISAFTPHQKAQLFGAQKQILGDGNARSGEVDHEDPAKLSLPELMKLFATCARRKEIPRKTIVVGLVEILQNPGPPIEPHLLANLCRSVGSLLSNRTTNSKDLHQLLELLNSTLVHSPSPLQLTDLGSILWASLSSPSPKVKRLASVLLSKVDADSLALAQPQVQAPVLSGIVGLGLAQDFADLVGRIAELRGMSSWSSDDVRGVSQLVGPLSRIPGMRPQVLAMAAWLGNKPECLTGYVAGRALRAIANCNSARQILTEFPEAAHRFCDILGSHWDQLDASPNLILADVASIMWALATLRLSDYDLQEKCCQSAVRLLRQASKTQLLQAPVLLWALASNAHRTQGSRALLLEVTQTNAASQLPVRELPVIAWAAAVFNVYNEAFLRDILERCSSGTLDSAALFRLHRVLQWATVQRDFQLHGLKDLAARAASEAMSSAIPSSSSFQDELIKELEPLVTEVWPQWEVVSEYNLSPHAAGVVCDIALLDKVSRSPLVLLEADGAPHFVHCVSSDGTRRLAYDGKTELLRRILTALGYNIVSIDTNSWKSTARSKRQNMLKERIYAALKGKVFQDSVSA</sequence>
<dbReference type="OrthoDB" id="435220at2759"/>
<dbReference type="InterPro" id="IPR013584">
    <property type="entry name" value="RAP"/>
</dbReference>
<feature type="domain" description="RAP" evidence="1">
    <location>
        <begin position="740"/>
        <end position="798"/>
    </location>
</feature>
<evidence type="ECO:0000259" key="1">
    <source>
        <dbReference type="Pfam" id="PF08373"/>
    </source>
</evidence>
<comment type="caution">
    <text evidence="2">The sequence shown here is derived from an EMBL/GenBank/DDBJ whole genome shotgun (WGS) entry which is preliminary data.</text>
</comment>
<proteinExistence type="predicted"/>
<accession>A0A7J6N0P4</accession>
<name>A0A7J6N0P4_PERCH</name>
<dbReference type="Proteomes" id="UP000591131">
    <property type="component" value="Unassembled WGS sequence"/>
</dbReference>
<protein>
    <recommendedName>
        <fullName evidence="1">RAP domain-containing protein</fullName>
    </recommendedName>
</protein>
<organism evidence="2 3">
    <name type="scientific">Perkinsus chesapeaki</name>
    <name type="common">Clam parasite</name>
    <name type="synonym">Perkinsus andrewsi</name>
    <dbReference type="NCBI Taxonomy" id="330153"/>
    <lineage>
        <taxon>Eukaryota</taxon>
        <taxon>Sar</taxon>
        <taxon>Alveolata</taxon>
        <taxon>Perkinsozoa</taxon>
        <taxon>Perkinsea</taxon>
        <taxon>Perkinsida</taxon>
        <taxon>Perkinsidae</taxon>
        <taxon>Perkinsus</taxon>
    </lineage>
</organism>